<gene>
    <name evidence="1" type="ORF">BYL167_LOCUS66770</name>
</gene>
<dbReference type="InterPro" id="IPR036734">
    <property type="entry name" value="Neur_chan_lig-bd_sf"/>
</dbReference>
<dbReference type="GO" id="GO:0016020">
    <property type="term" value="C:membrane"/>
    <property type="evidence" value="ECO:0007669"/>
    <property type="project" value="InterPro"/>
</dbReference>
<accession>A0A8S3FGU1</accession>
<dbReference type="GO" id="GO:0005230">
    <property type="term" value="F:extracellular ligand-gated monoatomic ion channel activity"/>
    <property type="evidence" value="ECO:0007669"/>
    <property type="project" value="InterPro"/>
</dbReference>
<dbReference type="EMBL" id="CAJOBH010244013">
    <property type="protein sequence ID" value="CAF5118895.1"/>
    <property type="molecule type" value="Genomic_DNA"/>
</dbReference>
<sequence>MELNHFPYDVQELSISLTTPLTINDIYFVENKQKPSGVNRTVFSDQQSWHLYEHVEFSFEQHREEYSLNYDQIHPVLSCTCHVGRKCGYYI</sequence>
<evidence type="ECO:0000313" key="1">
    <source>
        <dbReference type="EMBL" id="CAF5118895.1"/>
    </source>
</evidence>
<evidence type="ECO:0000313" key="2">
    <source>
        <dbReference type="Proteomes" id="UP000681967"/>
    </source>
</evidence>
<name>A0A8S3FGU1_9BILA</name>
<feature type="non-terminal residue" evidence="1">
    <location>
        <position position="91"/>
    </location>
</feature>
<dbReference type="Proteomes" id="UP000681967">
    <property type="component" value="Unassembled WGS sequence"/>
</dbReference>
<dbReference type="AlphaFoldDB" id="A0A8S3FGU1"/>
<dbReference type="Gene3D" id="2.70.170.10">
    <property type="entry name" value="Neurotransmitter-gated ion-channel ligand-binding domain"/>
    <property type="match status" value="1"/>
</dbReference>
<protein>
    <submittedName>
        <fullName evidence="1">Uncharacterized protein</fullName>
    </submittedName>
</protein>
<reference evidence="1" key="1">
    <citation type="submission" date="2021-02" db="EMBL/GenBank/DDBJ databases">
        <authorList>
            <person name="Nowell W R."/>
        </authorList>
    </citation>
    <scope>NUCLEOTIDE SEQUENCE</scope>
</reference>
<comment type="caution">
    <text evidence="1">The sequence shown here is derived from an EMBL/GenBank/DDBJ whole genome shotgun (WGS) entry which is preliminary data.</text>
</comment>
<proteinExistence type="predicted"/>
<organism evidence="1 2">
    <name type="scientific">Rotaria magnacalcarata</name>
    <dbReference type="NCBI Taxonomy" id="392030"/>
    <lineage>
        <taxon>Eukaryota</taxon>
        <taxon>Metazoa</taxon>
        <taxon>Spiralia</taxon>
        <taxon>Gnathifera</taxon>
        <taxon>Rotifera</taxon>
        <taxon>Eurotatoria</taxon>
        <taxon>Bdelloidea</taxon>
        <taxon>Philodinida</taxon>
        <taxon>Philodinidae</taxon>
        <taxon>Rotaria</taxon>
    </lineage>
</organism>